<evidence type="ECO:0000313" key="1">
    <source>
        <dbReference type="EMBL" id="TGE34713.1"/>
    </source>
</evidence>
<keyword evidence="2" id="KW-1185">Reference proteome</keyword>
<sequence>MDKSKFDAVYPIISAVLVGKIAAELSLSDKDAITELYSSHLYEIMEHENTKLWQYSTEKLFELFLEERNSGKISFPQV</sequence>
<accession>A0A4Z0QXM2</accession>
<evidence type="ECO:0008006" key="3">
    <source>
        <dbReference type="Google" id="ProtNLM"/>
    </source>
</evidence>
<dbReference type="RefSeq" id="WP_135553202.1">
    <property type="nucleotide sequence ID" value="NZ_SPQQ01000033.1"/>
</dbReference>
<evidence type="ECO:0000313" key="2">
    <source>
        <dbReference type="Proteomes" id="UP000298460"/>
    </source>
</evidence>
<comment type="caution">
    <text evidence="1">The sequence shown here is derived from an EMBL/GenBank/DDBJ whole genome shotgun (WGS) entry which is preliminary data.</text>
</comment>
<dbReference type="EMBL" id="SPQQ01000033">
    <property type="protein sequence ID" value="TGE34713.1"/>
    <property type="molecule type" value="Genomic_DNA"/>
</dbReference>
<organism evidence="1 2">
    <name type="scientific">Desulfosporosinus fructosivorans</name>
    <dbReference type="NCBI Taxonomy" id="2018669"/>
    <lineage>
        <taxon>Bacteria</taxon>
        <taxon>Bacillati</taxon>
        <taxon>Bacillota</taxon>
        <taxon>Clostridia</taxon>
        <taxon>Eubacteriales</taxon>
        <taxon>Desulfitobacteriaceae</taxon>
        <taxon>Desulfosporosinus</taxon>
    </lineage>
</organism>
<reference evidence="1 2" key="1">
    <citation type="submission" date="2019-03" db="EMBL/GenBank/DDBJ databases">
        <title>Draft Genome Sequence of Desulfosporosinus fructosivorans Strain 63.6F, Isolated from Marine Sediment in the Baltic Sea.</title>
        <authorList>
            <person name="Hausmann B."/>
            <person name="Vandieken V."/>
            <person name="Pjevac P."/>
            <person name="Schreck K."/>
            <person name="Herbold C.W."/>
            <person name="Loy A."/>
        </authorList>
    </citation>
    <scope>NUCLEOTIDE SEQUENCE [LARGE SCALE GENOMIC DNA]</scope>
    <source>
        <strain evidence="1 2">63.6F</strain>
    </source>
</reference>
<name>A0A4Z0QXM2_9FIRM</name>
<dbReference type="OrthoDB" id="1094481at2"/>
<dbReference type="Proteomes" id="UP000298460">
    <property type="component" value="Unassembled WGS sequence"/>
</dbReference>
<protein>
    <recommendedName>
        <fullName evidence="3">DUF3791 domain-containing protein</fullName>
    </recommendedName>
</protein>
<dbReference type="AlphaFoldDB" id="A0A4Z0QXM2"/>
<proteinExistence type="predicted"/>
<gene>
    <name evidence="1" type="ORF">E4K67_29240</name>
</gene>